<dbReference type="InterPro" id="IPR037185">
    <property type="entry name" value="EmrE-like"/>
</dbReference>
<dbReference type="InterPro" id="IPR009262">
    <property type="entry name" value="SLC35_F1/F2/F6"/>
</dbReference>
<feature type="transmembrane region" description="Helical" evidence="7">
    <location>
        <begin position="309"/>
        <end position="329"/>
    </location>
</feature>
<evidence type="ECO:0000256" key="3">
    <source>
        <dbReference type="ARBA" id="ARBA00022448"/>
    </source>
</evidence>
<sequence>MALTCKQVLLMIGMLVTGSINTLTKKAQLQCVSEGYSYKNDNGTSAIPHKFDHPWFQTWLMFIGESTCLIGLFVMRRRERKEREKAIAWSAKVGHQPPEAPESPRVFQWILLIPTCCDLLGTSLAGIGLIYVDASVWQMLRGAIIVFAGILSRVFLKRKLKAIHWLGMFVTMIGLVLVGCSSVFKNKNSQGSKAALGIALILAGQLVSASQMVLEELFLKKRNFPPLQVVGMEGAYGTLLMTFVVLPAMYFVPGDDAHGSYENSLDALVQMGNNVELLVMCLLYLISIAFYNFFGLAITRSLTAVHRTLIDACRTIIVWLAALFIYYVVDKSFGEPFDSNYGLLQIDGFAFLLIGTALYNQLMVVPCMPWCSRDQEMEEFPSPVTPQVNVADYEESYNSISDESDPLLRARDSNIVYS</sequence>
<evidence type="ECO:0000256" key="4">
    <source>
        <dbReference type="ARBA" id="ARBA00022692"/>
    </source>
</evidence>
<feature type="transmembrane region" description="Helical" evidence="7">
    <location>
        <begin position="277"/>
        <end position="297"/>
    </location>
</feature>
<dbReference type="PANTHER" id="PTHR13146">
    <property type="match status" value="1"/>
</dbReference>
<dbReference type="Proteomes" id="UP000694888">
    <property type="component" value="Unplaced"/>
</dbReference>
<dbReference type="PANTHER" id="PTHR13146:SF8">
    <property type="entry name" value="SOLUTE CARRIER FAMILY 35 MEMBER F6"/>
    <property type="match status" value="1"/>
</dbReference>
<evidence type="ECO:0000313" key="8">
    <source>
        <dbReference type="Proteomes" id="UP000694888"/>
    </source>
</evidence>
<keyword evidence="5 7" id="KW-1133">Transmembrane helix</keyword>
<dbReference type="SUPFAM" id="SSF103481">
    <property type="entry name" value="Multidrug resistance efflux transporter EmrE"/>
    <property type="match status" value="1"/>
</dbReference>
<dbReference type="GeneID" id="101859209"/>
<feature type="transmembrane region" description="Helical" evidence="7">
    <location>
        <begin position="163"/>
        <end position="184"/>
    </location>
</feature>
<feature type="transmembrane region" description="Helical" evidence="7">
    <location>
        <begin position="234"/>
        <end position="252"/>
    </location>
</feature>
<evidence type="ECO:0000313" key="9">
    <source>
        <dbReference type="RefSeq" id="XP_005089155.2"/>
    </source>
</evidence>
<keyword evidence="8" id="KW-1185">Reference proteome</keyword>
<organism evidence="8 9">
    <name type="scientific">Aplysia californica</name>
    <name type="common">California sea hare</name>
    <dbReference type="NCBI Taxonomy" id="6500"/>
    <lineage>
        <taxon>Eukaryota</taxon>
        <taxon>Metazoa</taxon>
        <taxon>Spiralia</taxon>
        <taxon>Lophotrochozoa</taxon>
        <taxon>Mollusca</taxon>
        <taxon>Gastropoda</taxon>
        <taxon>Heterobranchia</taxon>
        <taxon>Euthyneura</taxon>
        <taxon>Tectipleura</taxon>
        <taxon>Aplysiida</taxon>
        <taxon>Aplysioidea</taxon>
        <taxon>Aplysiidae</taxon>
        <taxon>Aplysia</taxon>
    </lineage>
</organism>
<comment type="subcellular location">
    <subcellularLocation>
        <location evidence="1">Membrane</location>
        <topology evidence="1">Multi-pass membrane protein</topology>
    </subcellularLocation>
</comment>
<dbReference type="Pfam" id="PF06027">
    <property type="entry name" value="SLC35F"/>
    <property type="match status" value="1"/>
</dbReference>
<feature type="transmembrane region" description="Helical" evidence="7">
    <location>
        <begin position="349"/>
        <end position="371"/>
    </location>
</feature>
<proteinExistence type="inferred from homology"/>
<comment type="similarity">
    <text evidence="2">Belongs to the SLC35F solute transporter family.</text>
</comment>
<evidence type="ECO:0000256" key="6">
    <source>
        <dbReference type="ARBA" id="ARBA00023136"/>
    </source>
</evidence>
<feature type="transmembrane region" description="Helical" evidence="7">
    <location>
        <begin position="109"/>
        <end position="132"/>
    </location>
</feature>
<name>A0ABM0JAF8_APLCA</name>
<evidence type="ECO:0000256" key="2">
    <source>
        <dbReference type="ARBA" id="ARBA00007863"/>
    </source>
</evidence>
<evidence type="ECO:0000256" key="5">
    <source>
        <dbReference type="ARBA" id="ARBA00022989"/>
    </source>
</evidence>
<feature type="transmembrane region" description="Helical" evidence="7">
    <location>
        <begin position="196"/>
        <end position="214"/>
    </location>
</feature>
<keyword evidence="4 7" id="KW-0812">Transmembrane</keyword>
<dbReference type="RefSeq" id="XP_005089155.2">
    <property type="nucleotide sequence ID" value="XM_005089098.3"/>
</dbReference>
<gene>
    <name evidence="9" type="primary">LOC101859209</name>
</gene>
<reference evidence="9" key="1">
    <citation type="submission" date="2025-08" db="UniProtKB">
        <authorList>
            <consortium name="RefSeq"/>
        </authorList>
    </citation>
    <scope>IDENTIFICATION</scope>
</reference>
<protein>
    <submittedName>
        <fullName evidence="9">Solute carrier family 35 member F6 isoform X1</fullName>
    </submittedName>
</protein>
<accession>A0ABM0JAF8</accession>
<feature type="transmembrane region" description="Helical" evidence="7">
    <location>
        <begin position="138"/>
        <end position="156"/>
    </location>
</feature>
<evidence type="ECO:0000256" key="7">
    <source>
        <dbReference type="SAM" id="Phobius"/>
    </source>
</evidence>
<evidence type="ECO:0000256" key="1">
    <source>
        <dbReference type="ARBA" id="ARBA00004141"/>
    </source>
</evidence>
<feature type="transmembrane region" description="Helical" evidence="7">
    <location>
        <begin position="55"/>
        <end position="75"/>
    </location>
</feature>
<keyword evidence="6 7" id="KW-0472">Membrane</keyword>
<keyword evidence="3" id="KW-0813">Transport</keyword>